<gene>
    <name evidence="2" type="primary">B1166B08.17</name>
</gene>
<dbReference type="AlphaFoldDB" id="Q5JJZ9"/>
<sequence length="78" mass="9109">MDGNEESVEEKPLSGLVRINTEDFRFPKSRVYNFLEKGVSVPRSRYWKTQLKSNTLAKKSEQPAQKKLPPTLKTKKLW</sequence>
<feature type="region of interest" description="Disordered" evidence="1">
    <location>
        <begin position="55"/>
        <end position="78"/>
    </location>
</feature>
<dbReference type="Proteomes" id="UP000817658">
    <property type="component" value="Chromosome 1"/>
</dbReference>
<proteinExistence type="predicted"/>
<evidence type="ECO:0000313" key="2">
    <source>
        <dbReference type="EMBL" id="BAD88211.1"/>
    </source>
</evidence>
<name>Q5JJZ9_ORYSJ</name>
<reference evidence="2" key="1">
    <citation type="journal article" date="2002" name="Nature">
        <title>The genome sequence and structure of rice chromosome 1.</title>
        <authorList>
            <person name="Sasaki T."/>
            <person name="Matsumoto T."/>
            <person name="Yamamoto K."/>
            <person name="Sakata K."/>
            <person name="Baba T."/>
            <person name="Katayose Y."/>
            <person name="Wu J."/>
            <person name="Niimura Y."/>
            <person name="Cheng Z."/>
            <person name="Nagamura Y."/>
            <person name="Antonio B.A."/>
            <person name="Kanamori H."/>
            <person name="Hosokawa S."/>
            <person name="Masukawa M."/>
            <person name="Arikawa K."/>
            <person name="Chiden Y."/>
            <person name="Hayashi M."/>
            <person name="Okamoto M."/>
            <person name="Ando T."/>
            <person name="Aoki H."/>
            <person name="Arita K."/>
            <person name="Hamada M."/>
            <person name="Harada C."/>
            <person name="Hijishita S."/>
            <person name="Honda M."/>
            <person name="Ichikawa Y."/>
            <person name="Idonuma A."/>
            <person name="Iijima M."/>
            <person name="Ikeda M."/>
            <person name="Ikeno M."/>
            <person name="Itoh S."/>
            <person name="Itoh T."/>
            <person name="Itoh Y."/>
            <person name="Itoh Y."/>
            <person name="Iwabuchi A."/>
            <person name="Kamiya K."/>
            <person name="Karasawa W."/>
            <person name="Katagiri S."/>
            <person name="Kikuta A."/>
            <person name="Kobayashi N."/>
            <person name="Kono I."/>
            <person name="Machita K."/>
            <person name="Maehara T."/>
            <person name="Mizuno H."/>
            <person name="Mizubayashi T."/>
            <person name="Mukai Y."/>
            <person name="Nagasaki H."/>
            <person name="Nakashima M."/>
            <person name="Nakama Y."/>
            <person name="Nakamichi Y."/>
            <person name="Nakamura M."/>
            <person name="Namiki N."/>
            <person name="Negishi M."/>
            <person name="Ohta I."/>
            <person name="Ono N."/>
            <person name="Saji S."/>
            <person name="Sakai K."/>
            <person name="Shibata M."/>
            <person name="Shimokawa T."/>
            <person name="Shomura A."/>
            <person name="Song J."/>
            <person name="Takazaki Y."/>
            <person name="Terasawa K."/>
            <person name="Tsuji K."/>
            <person name="Waki K."/>
            <person name="Yamagata H."/>
            <person name="Yamane H."/>
            <person name="Yoshiki S."/>
            <person name="Yoshihara R."/>
            <person name="Yukawa K."/>
            <person name="Zhong H."/>
            <person name="Iwama H."/>
            <person name="Endo T."/>
            <person name="Ito H."/>
            <person name="Hahn J.H."/>
            <person name="Kim H.I."/>
            <person name="Eun M.Y."/>
            <person name="Yano M."/>
            <person name="Jiang J."/>
            <person name="Gojobori T."/>
        </authorList>
    </citation>
    <scope>NUCLEOTIDE SEQUENCE [LARGE SCALE GENOMIC DNA]</scope>
</reference>
<accession>Q5JJZ9</accession>
<organism evidence="2">
    <name type="scientific">Oryza sativa subsp. japonica</name>
    <name type="common">Rice</name>
    <dbReference type="NCBI Taxonomy" id="39947"/>
    <lineage>
        <taxon>Eukaryota</taxon>
        <taxon>Viridiplantae</taxon>
        <taxon>Streptophyta</taxon>
        <taxon>Embryophyta</taxon>
        <taxon>Tracheophyta</taxon>
        <taxon>Spermatophyta</taxon>
        <taxon>Magnoliopsida</taxon>
        <taxon>Liliopsida</taxon>
        <taxon>Poales</taxon>
        <taxon>Poaceae</taxon>
        <taxon>BOP clade</taxon>
        <taxon>Oryzoideae</taxon>
        <taxon>Oryzeae</taxon>
        <taxon>Oryzinae</taxon>
        <taxon>Oryza</taxon>
        <taxon>Oryza sativa</taxon>
    </lineage>
</organism>
<dbReference type="EMBL" id="AP004360">
    <property type="protein sequence ID" value="BAD88211.1"/>
    <property type="molecule type" value="Genomic_DNA"/>
</dbReference>
<evidence type="ECO:0000256" key="1">
    <source>
        <dbReference type="SAM" id="MobiDB-lite"/>
    </source>
</evidence>
<protein>
    <submittedName>
        <fullName evidence="2">Uncharacterized protein</fullName>
    </submittedName>
</protein>